<accession>R2QUJ0</accession>
<dbReference type="PATRIC" id="fig|1158609.3.peg.2189"/>
<organism evidence="1 3">
    <name type="scientific">Enterococcus moraviensis ATCC BAA-383</name>
    <dbReference type="NCBI Taxonomy" id="1158609"/>
    <lineage>
        <taxon>Bacteria</taxon>
        <taxon>Bacillati</taxon>
        <taxon>Bacillota</taxon>
        <taxon>Bacilli</taxon>
        <taxon>Lactobacillales</taxon>
        <taxon>Enterococcaceae</taxon>
        <taxon>Enterococcus</taxon>
    </lineage>
</organism>
<dbReference type="Proteomes" id="UP000013781">
    <property type="component" value="Unassembled WGS sequence"/>
</dbReference>
<evidence type="ECO:0000313" key="1">
    <source>
        <dbReference type="EMBL" id="EOH98968.1"/>
    </source>
</evidence>
<evidence type="ECO:0000313" key="2">
    <source>
        <dbReference type="EMBL" id="EOT71857.1"/>
    </source>
</evidence>
<dbReference type="EMBL" id="ASWB01000002">
    <property type="protein sequence ID" value="EOT71857.1"/>
    <property type="molecule type" value="Genomic_DNA"/>
</dbReference>
<dbReference type="HOGENOM" id="CLU_1508390_0_0_9"/>
<name>R2QUJ0_9ENTE</name>
<evidence type="ECO:0000313" key="4">
    <source>
        <dbReference type="Proteomes" id="UP000014157"/>
    </source>
</evidence>
<dbReference type="Proteomes" id="UP000014157">
    <property type="component" value="Unassembled WGS sequence"/>
</dbReference>
<sequence>MIKRAWNITKKVMFQALDVRINGGCRSNSFLFLGGKHFCPSFILYYSDFCFFLLKKNGPISRSKPMICKIVDDVRSPVSGRFFLGLLLYCFCCDGFETLELLEESLELENEFSWVLDSSVIVSELWVSLVLLRSVVLLVLGSVEEESVTALTVNSRGRLRFPALSINVIVNLSAALGA</sequence>
<protein>
    <submittedName>
        <fullName evidence="1">Uncharacterized protein</fullName>
    </submittedName>
</protein>
<proteinExistence type="predicted"/>
<dbReference type="EMBL" id="AJAS01000016">
    <property type="protein sequence ID" value="EOH98968.1"/>
    <property type="molecule type" value="Genomic_DNA"/>
</dbReference>
<keyword evidence="4" id="KW-1185">Reference proteome</keyword>
<dbReference type="AlphaFoldDB" id="R2QUJ0"/>
<reference evidence="2 4" key="2">
    <citation type="submission" date="2013-03" db="EMBL/GenBank/DDBJ databases">
        <title>The Genome Sequence of Enterococcus moraviensis BAA-383 (PacBio/Illumina hybrid assembly).</title>
        <authorList>
            <consortium name="The Broad Institute Genomics Platform"/>
            <consortium name="The Broad Institute Genome Sequencing Center for Infectious Disease"/>
            <person name="Earl A."/>
            <person name="Russ C."/>
            <person name="Gilmore M."/>
            <person name="Surin D."/>
            <person name="Walker B."/>
            <person name="Young S."/>
            <person name="Zeng Q."/>
            <person name="Gargeya S."/>
            <person name="Fitzgerald M."/>
            <person name="Haas B."/>
            <person name="Abouelleil A."/>
            <person name="Allen A.W."/>
            <person name="Alvarado L."/>
            <person name="Arachchi H.M."/>
            <person name="Berlin A.M."/>
            <person name="Chapman S.B."/>
            <person name="Gainer-Dewar J."/>
            <person name="Goldberg J."/>
            <person name="Griggs A."/>
            <person name="Gujja S."/>
            <person name="Hansen M."/>
            <person name="Howarth C."/>
            <person name="Imamovic A."/>
            <person name="Ireland A."/>
            <person name="Larimer J."/>
            <person name="McCowan C."/>
            <person name="Murphy C."/>
            <person name="Pearson M."/>
            <person name="Poon T.W."/>
            <person name="Priest M."/>
            <person name="Roberts A."/>
            <person name="Saif S."/>
            <person name="Shea T."/>
            <person name="Sisk P."/>
            <person name="Sykes S."/>
            <person name="Wortman J."/>
            <person name="Nusbaum C."/>
            <person name="Birren B."/>
        </authorList>
    </citation>
    <scope>NUCLEOTIDE SEQUENCE [LARGE SCALE GENOMIC DNA]</scope>
    <source>
        <strain evidence="2 4">ATCC BAA-383</strain>
    </source>
</reference>
<evidence type="ECO:0000313" key="3">
    <source>
        <dbReference type="Proteomes" id="UP000013781"/>
    </source>
</evidence>
<reference evidence="1 3" key="1">
    <citation type="submission" date="2013-02" db="EMBL/GenBank/DDBJ databases">
        <title>The Genome Sequence of Enterococcus moraviensis BAA-383.</title>
        <authorList>
            <consortium name="The Broad Institute Genome Sequencing Platform"/>
            <consortium name="The Broad Institute Genome Sequencing Center for Infectious Disease"/>
            <person name="Earl A.M."/>
            <person name="Gilmore M.S."/>
            <person name="Lebreton F."/>
            <person name="Walker B."/>
            <person name="Young S.K."/>
            <person name="Zeng Q."/>
            <person name="Gargeya S."/>
            <person name="Fitzgerald M."/>
            <person name="Haas B."/>
            <person name="Abouelleil A."/>
            <person name="Alvarado L."/>
            <person name="Arachchi H.M."/>
            <person name="Berlin A.M."/>
            <person name="Chapman S.B."/>
            <person name="Dewar J."/>
            <person name="Goldberg J."/>
            <person name="Griggs A."/>
            <person name="Gujja S."/>
            <person name="Hansen M."/>
            <person name="Howarth C."/>
            <person name="Imamovic A."/>
            <person name="Larimer J."/>
            <person name="McCowan C."/>
            <person name="Murphy C."/>
            <person name="Neiman D."/>
            <person name="Pearson M."/>
            <person name="Priest M."/>
            <person name="Roberts A."/>
            <person name="Saif S."/>
            <person name="Shea T."/>
            <person name="Sisk P."/>
            <person name="Sykes S."/>
            <person name="Wortman J."/>
            <person name="Nusbaum C."/>
            <person name="Birren B."/>
        </authorList>
    </citation>
    <scope>NUCLEOTIDE SEQUENCE [LARGE SCALE GENOMIC DNA]</scope>
    <source>
        <strain evidence="1 3">ATCC BAA-383</strain>
    </source>
</reference>
<gene>
    <name evidence="2" type="ORF">I586_01664</name>
    <name evidence="1" type="ORF">UAY_02237</name>
</gene>
<comment type="caution">
    <text evidence="1">The sequence shown here is derived from an EMBL/GenBank/DDBJ whole genome shotgun (WGS) entry which is preliminary data.</text>
</comment>
<dbReference type="STRING" id="155617.RV09_GL002086"/>